<gene>
    <name evidence="2" type="ORF">SPARVUS_LOCUS2204310</name>
</gene>
<comment type="caution">
    <text evidence="2">The sequence shown here is derived from an EMBL/GenBank/DDBJ whole genome shotgun (WGS) entry which is preliminary data.</text>
</comment>
<evidence type="ECO:0000259" key="1">
    <source>
        <dbReference type="PROSITE" id="PS50011"/>
    </source>
</evidence>
<dbReference type="InterPro" id="IPR000719">
    <property type="entry name" value="Prot_kinase_dom"/>
</dbReference>
<dbReference type="PROSITE" id="PS50011">
    <property type="entry name" value="PROTEIN_KINASE_DOM"/>
    <property type="match status" value="1"/>
</dbReference>
<dbReference type="Proteomes" id="UP001162483">
    <property type="component" value="Unassembled WGS sequence"/>
</dbReference>
<dbReference type="SUPFAM" id="SSF56112">
    <property type="entry name" value="Protein kinase-like (PK-like)"/>
    <property type="match status" value="1"/>
</dbReference>
<evidence type="ECO:0000313" key="3">
    <source>
        <dbReference type="Proteomes" id="UP001162483"/>
    </source>
</evidence>
<dbReference type="PANTHER" id="PTHR24359">
    <property type="entry name" value="SERINE/THREONINE-PROTEIN KINASE SBK1"/>
    <property type="match status" value="1"/>
</dbReference>
<dbReference type="SMART" id="SM00220">
    <property type="entry name" value="S_TKc"/>
    <property type="match status" value="1"/>
</dbReference>
<dbReference type="Gene3D" id="1.10.510.10">
    <property type="entry name" value="Transferase(Phosphotransferase) domain 1"/>
    <property type="match status" value="1"/>
</dbReference>
<proteinExistence type="predicted"/>
<protein>
    <recommendedName>
        <fullName evidence="1">Protein kinase domain-containing protein</fullName>
    </recommendedName>
</protein>
<dbReference type="PANTHER" id="PTHR24359:SF1">
    <property type="entry name" value="INHIBITOR OF NUCLEAR FACTOR KAPPA-B KINASE EPSILON SUBUNIT HOMOLOG 1-RELATED"/>
    <property type="match status" value="1"/>
</dbReference>
<accession>A0ABN9B643</accession>
<dbReference type="Pfam" id="PF00069">
    <property type="entry name" value="Pkinase"/>
    <property type="match status" value="1"/>
</dbReference>
<reference evidence="2" key="1">
    <citation type="submission" date="2023-05" db="EMBL/GenBank/DDBJ databases">
        <authorList>
            <person name="Stuckert A."/>
        </authorList>
    </citation>
    <scope>NUCLEOTIDE SEQUENCE</scope>
</reference>
<name>A0ABN9B643_9NEOB</name>
<organism evidence="2 3">
    <name type="scientific">Staurois parvus</name>
    <dbReference type="NCBI Taxonomy" id="386267"/>
    <lineage>
        <taxon>Eukaryota</taxon>
        <taxon>Metazoa</taxon>
        <taxon>Chordata</taxon>
        <taxon>Craniata</taxon>
        <taxon>Vertebrata</taxon>
        <taxon>Euteleostomi</taxon>
        <taxon>Amphibia</taxon>
        <taxon>Batrachia</taxon>
        <taxon>Anura</taxon>
        <taxon>Neobatrachia</taxon>
        <taxon>Ranoidea</taxon>
        <taxon>Ranidae</taxon>
        <taxon>Staurois</taxon>
    </lineage>
</organism>
<dbReference type="PROSITE" id="PS00108">
    <property type="entry name" value="PROTEIN_KINASE_ST"/>
    <property type="match status" value="1"/>
</dbReference>
<feature type="domain" description="Protein kinase" evidence="1">
    <location>
        <begin position="1"/>
        <end position="235"/>
    </location>
</feature>
<dbReference type="InterPro" id="IPR008271">
    <property type="entry name" value="Ser/Thr_kinase_AS"/>
</dbReference>
<sequence>MAMKVMDKDRTSQQSFLHEFSISYFLSAHQNIIGSCGLFFSTIDYFIFAQELAPAGDLFSMIFPNVGIPEAAVKRCAVQISSALEFIAEKGLVHMDLKPENVLVFDRDCHCVKVTDFGLAKVKGTVIIARCGSKHYMAPELHEMTISNGLVVDGSFDVWAFGVAIYCLLTGEFPWQVANLDDEGYKEFVDCQNTFQTDDPPEAWRKVPTGIRRMFCDLLAIDFTRRGQTTEVFNT</sequence>
<dbReference type="InterPro" id="IPR011009">
    <property type="entry name" value="Kinase-like_dom_sf"/>
</dbReference>
<dbReference type="EMBL" id="CATNWA010002483">
    <property type="protein sequence ID" value="CAI9543015.1"/>
    <property type="molecule type" value="Genomic_DNA"/>
</dbReference>
<evidence type="ECO:0000313" key="2">
    <source>
        <dbReference type="EMBL" id="CAI9543015.1"/>
    </source>
</evidence>
<keyword evidence="3" id="KW-1185">Reference proteome</keyword>